<keyword evidence="5 6" id="KW-0472">Membrane</keyword>
<comment type="caution">
    <text evidence="8">The sequence shown here is derived from an EMBL/GenBank/DDBJ whole genome shotgun (WGS) entry which is preliminary data.</text>
</comment>
<comment type="subcellular location">
    <subcellularLocation>
        <location evidence="1">Endomembrane system</location>
        <topology evidence="1">Multi-pass membrane protein</topology>
    </subcellularLocation>
</comment>
<evidence type="ECO:0000313" key="9">
    <source>
        <dbReference type="Proteomes" id="UP000036987"/>
    </source>
</evidence>
<dbReference type="GO" id="GO:0006629">
    <property type="term" value="P:lipid metabolic process"/>
    <property type="evidence" value="ECO:0007669"/>
    <property type="project" value="InterPro"/>
</dbReference>
<accession>A0A0K9PH77</accession>
<dbReference type="GO" id="GO:0005783">
    <property type="term" value="C:endoplasmic reticulum"/>
    <property type="evidence" value="ECO:0000318"/>
    <property type="project" value="GO_Central"/>
</dbReference>
<dbReference type="STRING" id="29655.A0A0K9PH77"/>
<comment type="pathway">
    <text evidence="2">Protein modification; protein glycosylation.</text>
</comment>
<feature type="domain" description="3-oxo-5-alpha-steroid 4-dehydrogenase C-terminal" evidence="7">
    <location>
        <begin position="170"/>
        <end position="281"/>
    </location>
</feature>
<keyword evidence="4 6" id="KW-1133">Transmembrane helix</keyword>
<evidence type="ECO:0000256" key="6">
    <source>
        <dbReference type="SAM" id="Phobius"/>
    </source>
</evidence>
<dbReference type="PANTHER" id="PTHR14624:SF0">
    <property type="entry name" value="POLYPRENOL REDUCTASE"/>
    <property type="match status" value="1"/>
</dbReference>
<organism evidence="8 9">
    <name type="scientific">Zostera marina</name>
    <name type="common">Eelgrass</name>
    <dbReference type="NCBI Taxonomy" id="29655"/>
    <lineage>
        <taxon>Eukaryota</taxon>
        <taxon>Viridiplantae</taxon>
        <taxon>Streptophyta</taxon>
        <taxon>Embryophyta</taxon>
        <taxon>Tracheophyta</taxon>
        <taxon>Spermatophyta</taxon>
        <taxon>Magnoliopsida</taxon>
        <taxon>Liliopsida</taxon>
        <taxon>Zosteraceae</taxon>
        <taxon>Zostera</taxon>
    </lineage>
</organism>
<gene>
    <name evidence="8" type="ORF">ZOSMA_240G00110</name>
</gene>
<dbReference type="PROSITE" id="PS50244">
    <property type="entry name" value="S5A_REDUCTASE"/>
    <property type="match status" value="1"/>
</dbReference>
<feature type="transmembrane region" description="Helical" evidence="6">
    <location>
        <begin position="166"/>
        <end position="182"/>
    </location>
</feature>
<feature type="transmembrane region" description="Helical" evidence="6">
    <location>
        <begin position="12"/>
        <end position="31"/>
    </location>
</feature>
<feature type="transmembrane region" description="Helical" evidence="6">
    <location>
        <begin position="223"/>
        <end position="253"/>
    </location>
</feature>
<evidence type="ECO:0000256" key="5">
    <source>
        <dbReference type="ARBA" id="ARBA00023136"/>
    </source>
</evidence>
<dbReference type="InterPro" id="IPR039698">
    <property type="entry name" value="Dfg10/SRD5A3"/>
</dbReference>
<evidence type="ECO:0000256" key="4">
    <source>
        <dbReference type="ARBA" id="ARBA00022989"/>
    </source>
</evidence>
<name>A0A0K9PH77_ZOSMR</name>
<dbReference type="PANTHER" id="PTHR14624">
    <property type="entry name" value="DFG10 PROTEIN"/>
    <property type="match status" value="1"/>
</dbReference>
<dbReference type="Pfam" id="PF02544">
    <property type="entry name" value="Steroid_dh"/>
    <property type="match status" value="1"/>
</dbReference>
<dbReference type="GO" id="GO:0006488">
    <property type="term" value="P:dolichol-linked oligosaccharide biosynthetic process"/>
    <property type="evidence" value="ECO:0007669"/>
    <property type="project" value="InterPro"/>
</dbReference>
<dbReference type="UniPathway" id="UPA00378"/>
<dbReference type="Gene3D" id="1.20.120.1630">
    <property type="match status" value="1"/>
</dbReference>
<dbReference type="EMBL" id="LFYR01000841">
    <property type="protein sequence ID" value="KMZ68334.1"/>
    <property type="molecule type" value="Genomic_DNA"/>
</dbReference>
<keyword evidence="9" id="KW-1185">Reference proteome</keyword>
<dbReference type="OMA" id="WSLHGKN"/>
<evidence type="ECO:0000256" key="2">
    <source>
        <dbReference type="ARBA" id="ARBA00004922"/>
    </source>
</evidence>
<dbReference type="OrthoDB" id="541710at2759"/>
<sequence>MVLLDVILGRITLLLQIVWVTAILLILFASVPSPTLRPFHQLVSSLSARGKTSSSTKRFTVPQKYFLHFYIVAVVWTTLLLVWFILSYTHWKMIQFDSADHHSIGQISIVWRNHIFLLMLMELQVLRRFFETAYVFGYGSSATMHIAGGRMDLAEFRDYLKPLPQLGWYQWIGTAIFMWGWIHQLRCHTILGSLRKQPETNEYVVPHGDWFEHVSCPHYLAEIVIYGGILFASGGLNLTVWLLFIFVASNLIFAAGKTHRWYYIKFENYPRNRHAIIPKVY</sequence>
<feature type="transmembrane region" description="Helical" evidence="6">
    <location>
        <begin position="65"/>
        <end position="86"/>
    </location>
</feature>
<reference evidence="9" key="1">
    <citation type="journal article" date="2016" name="Nature">
        <title>The genome of the seagrass Zostera marina reveals angiosperm adaptation to the sea.</title>
        <authorList>
            <person name="Olsen J.L."/>
            <person name="Rouze P."/>
            <person name="Verhelst B."/>
            <person name="Lin Y.-C."/>
            <person name="Bayer T."/>
            <person name="Collen J."/>
            <person name="Dattolo E."/>
            <person name="De Paoli E."/>
            <person name="Dittami S."/>
            <person name="Maumus F."/>
            <person name="Michel G."/>
            <person name="Kersting A."/>
            <person name="Lauritano C."/>
            <person name="Lohaus R."/>
            <person name="Toepel M."/>
            <person name="Tonon T."/>
            <person name="Vanneste K."/>
            <person name="Amirebrahimi M."/>
            <person name="Brakel J."/>
            <person name="Bostroem C."/>
            <person name="Chovatia M."/>
            <person name="Grimwood J."/>
            <person name="Jenkins J.W."/>
            <person name="Jueterbock A."/>
            <person name="Mraz A."/>
            <person name="Stam W.T."/>
            <person name="Tice H."/>
            <person name="Bornberg-Bauer E."/>
            <person name="Green P.J."/>
            <person name="Pearson G.A."/>
            <person name="Procaccini G."/>
            <person name="Duarte C.M."/>
            <person name="Schmutz J."/>
            <person name="Reusch T.B.H."/>
            <person name="Van de Peer Y."/>
        </authorList>
    </citation>
    <scope>NUCLEOTIDE SEQUENCE [LARGE SCALE GENOMIC DNA]</scope>
    <source>
        <strain evidence="9">cv. Finnish</strain>
    </source>
</reference>
<evidence type="ECO:0000259" key="7">
    <source>
        <dbReference type="Pfam" id="PF02544"/>
    </source>
</evidence>
<evidence type="ECO:0000256" key="1">
    <source>
        <dbReference type="ARBA" id="ARBA00004127"/>
    </source>
</evidence>
<proteinExistence type="predicted"/>
<protein>
    <submittedName>
        <fullName evidence="8">3-oxo-5-alpha-steroid 4-dehydrogenase family protein</fullName>
    </submittedName>
</protein>
<dbReference type="GO" id="GO:0102389">
    <property type="term" value="F:polyprenol reductase activity"/>
    <property type="evidence" value="ECO:0000318"/>
    <property type="project" value="GO_Central"/>
</dbReference>
<dbReference type="AlphaFoldDB" id="A0A0K9PH77"/>
<dbReference type="Proteomes" id="UP000036987">
    <property type="component" value="Unassembled WGS sequence"/>
</dbReference>
<evidence type="ECO:0000256" key="3">
    <source>
        <dbReference type="ARBA" id="ARBA00022692"/>
    </source>
</evidence>
<keyword evidence="3 6" id="KW-0812">Transmembrane</keyword>
<dbReference type="InterPro" id="IPR001104">
    <property type="entry name" value="3-oxo-5_a-steroid_4-DH_C"/>
</dbReference>
<evidence type="ECO:0000313" key="8">
    <source>
        <dbReference type="EMBL" id="KMZ68334.1"/>
    </source>
</evidence>